<dbReference type="GO" id="GO:0042626">
    <property type="term" value="F:ATPase-coupled transmembrane transporter activity"/>
    <property type="evidence" value="ECO:0007669"/>
    <property type="project" value="TreeGrafter"/>
</dbReference>
<dbReference type="AlphaFoldDB" id="A0A7K1KRU4"/>
<evidence type="ECO:0000256" key="8">
    <source>
        <dbReference type="ARBA" id="ARBA00022967"/>
    </source>
</evidence>
<dbReference type="PANTHER" id="PTHR43553">
    <property type="entry name" value="HEAVY METAL TRANSPORTER"/>
    <property type="match status" value="1"/>
</dbReference>
<keyword evidence="4" id="KW-1003">Cell membrane</keyword>
<protein>
    <submittedName>
        <fullName evidence="12">ATP-binding cassette domain-containing protein</fullName>
    </submittedName>
</protein>
<dbReference type="InterPro" id="IPR015856">
    <property type="entry name" value="ABC_transpr_CbiO/EcfA_su"/>
</dbReference>
<dbReference type="GO" id="GO:0005524">
    <property type="term" value="F:ATP binding"/>
    <property type="evidence" value="ECO:0007669"/>
    <property type="project" value="UniProtKB-KW"/>
</dbReference>
<dbReference type="InterPro" id="IPR017871">
    <property type="entry name" value="ABC_transporter-like_CS"/>
</dbReference>
<keyword evidence="13" id="KW-1185">Reference proteome</keyword>
<dbReference type="Proteomes" id="UP000461162">
    <property type="component" value="Unassembled WGS sequence"/>
</dbReference>
<accession>A0A7K1KRU4</accession>
<keyword evidence="5" id="KW-0677">Repeat</keyword>
<reference evidence="12 13" key="1">
    <citation type="submission" date="2019-11" db="EMBL/GenBank/DDBJ databases">
        <title>Pseudodesulfovibrio alkaliphilus, sp. nov., an alkaliphilic sulfate-reducing bacteria from mud volcano of Taman peninsula, Russia.</title>
        <authorList>
            <person name="Frolova A."/>
            <person name="Merkel A.Y."/>
            <person name="Slobodkin A.I."/>
        </authorList>
    </citation>
    <scope>NUCLEOTIDE SEQUENCE [LARGE SCALE GENOMIC DNA]</scope>
    <source>
        <strain evidence="12 13">F-1</strain>
    </source>
</reference>
<keyword evidence="7 12" id="KW-0067">ATP-binding</keyword>
<evidence type="ECO:0000256" key="9">
    <source>
        <dbReference type="ARBA" id="ARBA00023136"/>
    </source>
</evidence>
<dbReference type="InterPro" id="IPR027417">
    <property type="entry name" value="P-loop_NTPase"/>
</dbReference>
<dbReference type="GO" id="GO:0043190">
    <property type="term" value="C:ATP-binding cassette (ABC) transporter complex"/>
    <property type="evidence" value="ECO:0007669"/>
    <property type="project" value="TreeGrafter"/>
</dbReference>
<dbReference type="Pfam" id="PF00005">
    <property type="entry name" value="ABC_tran"/>
    <property type="match status" value="2"/>
</dbReference>
<feature type="domain" description="ABC transporter" evidence="11">
    <location>
        <begin position="8"/>
        <end position="247"/>
    </location>
</feature>
<sequence length="493" mass="54763">MTNTDNSISVRDFTFRYCETDTAALQSINLEVRPGELVVLSGKSGCGKTTLMRSLNGIIPHLLPGKAEGKIIVSGQNIRELSPEQLSGIAGSVFQNPRSQFFHINVTDEIAFGPESLGLEREEILRRVDEAFALFEIDHLRERKMFELSSGEQQKVSFAAIYCTGSNIFFLDEPSANLDSQAIQSLKRILGILKDRGKTIVVAEHRLYYLTDLFDKIVILKHGRIDKTLTRDNRIDNDIMQAQGLRVLDLKAAIENSDALPYATGRREYTTISARSVSFAYSRKDSTILKTVSLDLVAGEKLAIIGPNGSGKTTLTRLLAGLLTQSSGSFRDNSGEKISSRQRLQTCGLVLQENSHQLFFSTVRDELNSAMSDKDTNVATQLLRDLDLEEFINTHPQNLSAGQQQRLVFAIAAVNSPSVLILDEPTSGLDAYSMRAMGNKINEESQKGATILIVTHDYEFVSRYCDAAILLSKGHPLHRIERKEFKSELPVFN</sequence>
<keyword evidence="9" id="KW-0472">Membrane</keyword>
<organism evidence="12 13">
    <name type="scientific">Pseudodesulfovibrio alkaliphilus</name>
    <dbReference type="NCBI Taxonomy" id="2661613"/>
    <lineage>
        <taxon>Bacteria</taxon>
        <taxon>Pseudomonadati</taxon>
        <taxon>Thermodesulfobacteriota</taxon>
        <taxon>Desulfovibrionia</taxon>
        <taxon>Desulfovibrionales</taxon>
        <taxon>Desulfovibrionaceae</taxon>
    </lineage>
</organism>
<dbReference type="PROSITE" id="PS00211">
    <property type="entry name" value="ABC_TRANSPORTER_1"/>
    <property type="match status" value="2"/>
</dbReference>
<keyword evidence="6" id="KW-0547">Nucleotide-binding</keyword>
<dbReference type="CDD" id="cd03225">
    <property type="entry name" value="ABC_cobalt_CbiO_domain1"/>
    <property type="match status" value="1"/>
</dbReference>
<comment type="similarity">
    <text evidence="2">Belongs to the ABC transporter superfamily.</text>
</comment>
<comment type="caution">
    <text evidence="12">The sequence shown here is derived from an EMBL/GenBank/DDBJ whole genome shotgun (WGS) entry which is preliminary data.</text>
</comment>
<evidence type="ECO:0000256" key="3">
    <source>
        <dbReference type="ARBA" id="ARBA00022448"/>
    </source>
</evidence>
<dbReference type="InterPro" id="IPR003593">
    <property type="entry name" value="AAA+_ATPase"/>
</dbReference>
<keyword evidence="3" id="KW-0813">Transport</keyword>
<evidence type="ECO:0000256" key="1">
    <source>
        <dbReference type="ARBA" id="ARBA00004202"/>
    </source>
</evidence>
<evidence type="ECO:0000313" key="13">
    <source>
        <dbReference type="Proteomes" id="UP000461162"/>
    </source>
</evidence>
<dbReference type="EMBL" id="WODC01000014">
    <property type="protein sequence ID" value="MUM78826.1"/>
    <property type="molecule type" value="Genomic_DNA"/>
</dbReference>
<dbReference type="PROSITE" id="PS50893">
    <property type="entry name" value="ABC_TRANSPORTER_2"/>
    <property type="match status" value="2"/>
</dbReference>
<dbReference type="RefSeq" id="WP_155935678.1">
    <property type="nucleotide sequence ID" value="NZ_WODC01000014.1"/>
</dbReference>
<dbReference type="Gene3D" id="3.40.50.300">
    <property type="entry name" value="P-loop containing nucleotide triphosphate hydrolases"/>
    <property type="match status" value="2"/>
</dbReference>
<evidence type="ECO:0000256" key="10">
    <source>
        <dbReference type="ARBA" id="ARBA00025157"/>
    </source>
</evidence>
<evidence type="ECO:0000256" key="5">
    <source>
        <dbReference type="ARBA" id="ARBA00022737"/>
    </source>
</evidence>
<dbReference type="InterPro" id="IPR050095">
    <property type="entry name" value="ECF_ABC_transporter_ATP-bd"/>
</dbReference>
<keyword evidence="8" id="KW-1278">Translocase</keyword>
<evidence type="ECO:0000259" key="11">
    <source>
        <dbReference type="PROSITE" id="PS50893"/>
    </source>
</evidence>
<comment type="function">
    <text evidence="10">Probably part of an ABC transporter complex. Responsible for energy coupling to the transport system.</text>
</comment>
<evidence type="ECO:0000313" key="12">
    <source>
        <dbReference type="EMBL" id="MUM78826.1"/>
    </source>
</evidence>
<proteinExistence type="inferred from homology"/>
<dbReference type="InterPro" id="IPR003439">
    <property type="entry name" value="ABC_transporter-like_ATP-bd"/>
</dbReference>
<feature type="domain" description="ABC transporter" evidence="11">
    <location>
        <begin position="272"/>
        <end position="493"/>
    </location>
</feature>
<evidence type="ECO:0000256" key="6">
    <source>
        <dbReference type="ARBA" id="ARBA00022741"/>
    </source>
</evidence>
<evidence type="ECO:0000256" key="4">
    <source>
        <dbReference type="ARBA" id="ARBA00022475"/>
    </source>
</evidence>
<dbReference type="SMART" id="SM00382">
    <property type="entry name" value="AAA"/>
    <property type="match status" value="2"/>
</dbReference>
<evidence type="ECO:0000256" key="7">
    <source>
        <dbReference type="ARBA" id="ARBA00022840"/>
    </source>
</evidence>
<dbReference type="PANTHER" id="PTHR43553:SF23">
    <property type="entry name" value="ABC TRANSPORTER ATP-BINDING COMPONENT"/>
    <property type="match status" value="1"/>
</dbReference>
<name>A0A7K1KRU4_9BACT</name>
<dbReference type="GO" id="GO:0016887">
    <property type="term" value="F:ATP hydrolysis activity"/>
    <property type="evidence" value="ECO:0007669"/>
    <property type="project" value="InterPro"/>
</dbReference>
<evidence type="ECO:0000256" key="2">
    <source>
        <dbReference type="ARBA" id="ARBA00005417"/>
    </source>
</evidence>
<comment type="subcellular location">
    <subcellularLocation>
        <location evidence="1">Cell membrane</location>
        <topology evidence="1">Peripheral membrane protein</topology>
    </subcellularLocation>
</comment>
<dbReference type="SUPFAM" id="SSF52540">
    <property type="entry name" value="P-loop containing nucleoside triphosphate hydrolases"/>
    <property type="match status" value="2"/>
</dbReference>
<gene>
    <name evidence="12" type="ORF">GKC30_14410</name>
</gene>